<evidence type="ECO:0000256" key="1">
    <source>
        <dbReference type="PROSITE-ProRule" id="PRU00221"/>
    </source>
</evidence>
<evidence type="ECO:0000313" key="3">
    <source>
        <dbReference type="Proteomes" id="UP001138500"/>
    </source>
</evidence>
<dbReference type="InterPro" id="IPR001680">
    <property type="entry name" value="WD40_rpt"/>
</dbReference>
<dbReference type="OrthoDB" id="284782at2759"/>
<sequence>MDDASGGGVLTEWIVVAAVEDAHGVFEVNHVVWAPRADPGTREEGEEVVVSTGDDGEVRVWTLE</sequence>
<gene>
    <name evidence="2" type="ORF">Tdes44962_MAKER10117</name>
</gene>
<comment type="caution">
    <text evidence="2">The sequence shown here is derived from an EMBL/GenBank/DDBJ whole genome shotgun (WGS) entry which is preliminary data.</text>
</comment>
<dbReference type="AlphaFoldDB" id="A0A9W7W163"/>
<reference evidence="2 3" key="2">
    <citation type="journal article" date="2021" name="Curr. Genet.">
        <title>Genetic response to nitrogen starvation in the aggressive Eucalyptus foliar pathogen Teratosphaeria destructans.</title>
        <authorList>
            <person name="Havenga M."/>
            <person name="Wingfield B.D."/>
            <person name="Wingfield M.J."/>
            <person name="Dreyer L.L."/>
            <person name="Roets F."/>
            <person name="Aylward J."/>
        </authorList>
    </citation>
    <scope>NUCLEOTIDE SEQUENCE [LARGE SCALE GENOMIC DNA]</scope>
    <source>
        <strain evidence="2">CMW44962</strain>
    </source>
</reference>
<feature type="repeat" description="WD" evidence="1">
    <location>
        <begin position="49"/>
        <end position="64"/>
    </location>
</feature>
<dbReference type="Proteomes" id="UP001138500">
    <property type="component" value="Unassembled WGS sequence"/>
</dbReference>
<keyword evidence="1" id="KW-0853">WD repeat</keyword>
<keyword evidence="3" id="KW-1185">Reference proteome</keyword>
<dbReference type="InterPro" id="IPR015943">
    <property type="entry name" value="WD40/YVTN_repeat-like_dom_sf"/>
</dbReference>
<evidence type="ECO:0000313" key="2">
    <source>
        <dbReference type="EMBL" id="KAH9825985.1"/>
    </source>
</evidence>
<reference evidence="2 3" key="1">
    <citation type="journal article" date="2018" name="IMA Fungus">
        <title>IMA Genome-F 10: Nine draft genome sequences of Claviceps purpurea s.lat., including C. arundinis, C. humidiphila, and C. cf. spartinae, pseudomolecules for the pitch canker pathogen Fusarium circinatum, draft genome of Davidsoniella eucalypti, Grosmannia galeiformis, Quambalaria eucalypti, and Teratosphaeria destructans.</title>
        <authorList>
            <person name="Wingfield B.D."/>
            <person name="Liu M."/>
            <person name="Nguyen H.D."/>
            <person name="Lane F.A."/>
            <person name="Morgan S.W."/>
            <person name="De Vos L."/>
            <person name="Wilken P.M."/>
            <person name="Duong T.A."/>
            <person name="Aylward J."/>
            <person name="Coetzee M.P."/>
            <person name="Dadej K."/>
            <person name="De Beer Z.W."/>
            <person name="Findlay W."/>
            <person name="Havenga M."/>
            <person name="Kolarik M."/>
            <person name="Menzies J.G."/>
            <person name="Naidoo K."/>
            <person name="Pochopski O."/>
            <person name="Shoukouhi P."/>
            <person name="Santana Q.C."/>
            <person name="Seifert K.A."/>
            <person name="Soal N."/>
            <person name="Steenkamp E.T."/>
            <person name="Tatham C.T."/>
            <person name="van der Nest M.A."/>
            <person name="Wingfield M.J."/>
        </authorList>
    </citation>
    <scope>NUCLEOTIDE SEQUENCE [LARGE SCALE GENOMIC DNA]</scope>
    <source>
        <strain evidence="2">CMW44962</strain>
    </source>
</reference>
<proteinExistence type="predicted"/>
<dbReference type="Gene3D" id="2.130.10.10">
    <property type="entry name" value="YVTN repeat-like/Quinoprotein amine dehydrogenase"/>
    <property type="match status" value="1"/>
</dbReference>
<accession>A0A9W7W163</accession>
<organism evidence="2 3">
    <name type="scientific">Teratosphaeria destructans</name>
    <dbReference type="NCBI Taxonomy" id="418781"/>
    <lineage>
        <taxon>Eukaryota</taxon>
        <taxon>Fungi</taxon>
        <taxon>Dikarya</taxon>
        <taxon>Ascomycota</taxon>
        <taxon>Pezizomycotina</taxon>
        <taxon>Dothideomycetes</taxon>
        <taxon>Dothideomycetidae</taxon>
        <taxon>Mycosphaerellales</taxon>
        <taxon>Teratosphaeriaceae</taxon>
        <taxon>Teratosphaeria</taxon>
    </lineage>
</organism>
<dbReference type="EMBL" id="RIBY02002048">
    <property type="protein sequence ID" value="KAH9825985.1"/>
    <property type="molecule type" value="Genomic_DNA"/>
</dbReference>
<dbReference type="PROSITE" id="PS50082">
    <property type="entry name" value="WD_REPEATS_2"/>
    <property type="match status" value="1"/>
</dbReference>
<protein>
    <submittedName>
        <fullName evidence="2">Cytosolic iron-sulfur protein assembly protein 1</fullName>
    </submittedName>
</protein>
<name>A0A9W7W163_9PEZI</name>